<feature type="binding site" evidence="9">
    <location>
        <position position="258"/>
    </location>
    <ligand>
        <name>substrate</name>
    </ligand>
</feature>
<evidence type="ECO:0000256" key="7">
    <source>
        <dbReference type="ARBA" id="ARBA00022958"/>
    </source>
</evidence>
<dbReference type="InterPro" id="IPR002139">
    <property type="entry name" value="Ribo/fructo_kinase"/>
</dbReference>
<feature type="binding site" evidence="9">
    <location>
        <position position="288"/>
    </location>
    <ligand>
        <name>ATP</name>
        <dbReference type="ChEBI" id="CHEBI:30616"/>
    </ligand>
</feature>
<accession>A0A2G4T5Z7</accession>
<dbReference type="GeneID" id="35445688"/>
<feature type="binding site" evidence="9">
    <location>
        <position position="294"/>
    </location>
    <ligand>
        <name>K(+)</name>
        <dbReference type="ChEBI" id="CHEBI:29103"/>
    </ligand>
</feature>
<feature type="binding site" evidence="9">
    <location>
        <position position="183"/>
    </location>
    <ligand>
        <name>ATP</name>
        <dbReference type="ChEBI" id="CHEBI:30616"/>
    </ligand>
</feature>
<feature type="binding site" evidence="9">
    <location>
        <begin position="222"/>
        <end position="227"/>
    </location>
    <ligand>
        <name>ATP</name>
        <dbReference type="ChEBI" id="CHEBI:30616"/>
    </ligand>
</feature>
<feature type="binding site" evidence="9">
    <location>
        <begin position="39"/>
        <end position="43"/>
    </location>
    <ligand>
        <name>substrate</name>
    </ligand>
</feature>
<comment type="catalytic activity">
    <reaction evidence="9">
        <text>D-ribose + ATP = D-ribose 5-phosphate + ADP + H(+)</text>
        <dbReference type="Rhea" id="RHEA:13697"/>
        <dbReference type="ChEBI" id="CHEBI:15378"/>
        <dbReference type="ChEBI" id="CHEBI:30616"/>
        <dbReference type="ChEBI" id="CHEBI:47013"/>
        <dbReference type="ChEBI" id="CHEBI:78346"/>
        <dbReference type="ChEBI" id="CHEBI:456216"/>
        <dbReference type="EC" id="2.7.1.15"/>
    </reaction>
</comment>
<evidence type="ECO:0000256" key="6">
    <source>
        <dbReference type="ARBA" id="ARBA00022842"/>
    </source>
</evidence>
<comment type="subcellular location">
    <subcellularLocation>
        <location evidence="9">Cytoplasm</location>
    </subcellularLocation>
    <subcellularLocation>
        <location evidence="9">Nucleus</location>
    </subcellularLocation>
</comment>
<dbReference type="HAMAP" id="MF_01987">
    <property type="entry name" value="Ribokinase"/>
    <property type="match status" value="1"/>
</dbReference>
<evidence type="ECO:0000256" key="8">
    <source>
        <dbReference type="ARBA" id="ARBA00023277"/>
    </source>
</evidence>
<organism evidence="11 12">
    <name type="scientific">Rhizopus microsporus ATCC 52813</name>
    <dbReference type="NCBI Taxonomy" id="1340429"/>
    <lineage>
        <taxon>Eukaryota</taxon>
        <taxon>Fungi</taxon>
        <taxon>Fungi incertae sedis</taxon>
        <taxon>Mucoromycota</taxon>
        <taxon>Mucoromycotina</taxon>
        <taxon>Mucoromycetes</taxon>
        <taxon>Mucorales</taxon>
        <taxon>Mucorineae</taxon>
        <taxon>Rhizopodaceae</taxon>
        <taxon>Rhizopus</taxon>
    </lineage>
</organism>
<comment type="subunit">
    <text evidence="9">Homodimer.</text>
</comment>
<feature type="binding site" evidence="9">
    <location>
        <begin position="11"/>
        <end position="13"/>
    </location>
    <ligand>
        <name>substrate</name>
    </ligand>
</feature>
<keyword evidence="1 9" id="KW-0808">Transferase</keyword>
<feature type="binding site" evidence="9">
    <location>
        <position position="254"/>
    </location>
    <ligand>
        <name>K(+)</name>
        <dbReference type="ChEBI" id="CHEBI:29103"/>
    </ligand>
</feature>
<dbReference type="GO" id="GO:0005634">
    <property type="term" value="C:nucleus"/>
    <property type="evidence" value="ECO:0007669"/>
    <property type="project" value="UniProtKB-SubCell"/>
</dbReference>
<evidence type="ECO:0000259" key="10">
    <source>
        <dbReference type="Pfam" id="PF00294"/>
    </source>
</evidence>
<feature type="binding site" evidence="9">
    <location>
        <position position="303"/>
    </location>
    <ligand>
        <name>K(+)</name>
        <dbReference type="ChEBI" id="CHEBI:29103"/>
    </ligand>
</feature>
<keyword evidence="7 9" id="KW-0630">Potassium</keyword>
<evidence type="ECO:0000313" key="12">
    <source>
        <dbReference type="Proteomes" id="UP000242254"/>
    </source>
</evidence>
<dbReference type="RefSeq" id="XP_023470148.1">
    <property type="nucleotide sequence ID" value="XM_023614699.1"/>
</dbReference>
<comment type="similarity">
    <text evidence="9">Belongs to the carbohydrate kinase PfkB family. Ribokinase subfamily.</text>
</comment>
<keyword evidence="2 9" id="KW-0479">Metal-binding</keyword>
<name>A0A2G4T5Z7_RHIZD</name>
<comment type="cofactor">
    <cofactor evidence="9">
        <name>Mg(2+)</name>
        <dbReference type="ChEBI" id="CHEBI:18420"/>
    </cofactor>
    <text evidence="9">Requires a divalent cation, most likely magnesium in vivo, as an electrophilic catalyst to aid phosphoryl group transfer. It is the chelate of the metal and the nucleotide that is the actual substrate.</text>
</comment>
<keyword evidence="6 9" id="KW-0460">Magnesium</keyword>
<keyword evidence="9" id="KW-0539">Nucleus</keyword>
<comment type="function">
    <text evidence="9">Catalyzes the phosphorylation of ribose at O-5 in a reaction requiring ATP and magnesium. The resulting D-ribose-5-phosphate can then be used either for sythesis of nucleotides, histidine, and tryptophan, or as a component of the pentose phosphate pathway.</text>
</comment>
<dbReference type="GO" id="GO:0005737">
    <property type="term" value="C:cytoplasm"/>
    <property type="evidence" value="ECO:0007669"/>
    <property type="project" value="UniProtKB-SubCell"/>
</dbReference>
<dbReference type="PRINTS" id="PR00990">
    <property type="entry name" value="RIBOKINASE"/>
</dbReference>
<dbReference type="PANTHER" id="PTHR10584:SF166">
    <property type="entry name" value="RIBOKINASE"/>
    <property type="match status" value="1"/>
</dbReference>
<dbReference type="GO" id="GO:0005524">
    <property type="term" value="F:ATP binding"/>
    <property type="evidence" value="ECO:0007669"/>
    <property type="project" value="UniProtKB-UniRule"/>
</dbReference>
<dbReference type="SUPFAM" id="SSF53613">
    <property type="entry name" value="Ribokinase-like"/>
    <property type="match status" value="1"/>
</dbReference>
<dbReference type="UniPathway" id="UPA00916">
    <property type="reaction ID" value="UER00889"/>
</dbReference>
<feature type="binding site" evidence="9">
    <location>
        <position position="252"/>
    </location>
    <ligand>
        <name>K(+)</name>
        <dbReference type="ChEBI" id="CHEBI:29103"/>
    </ligand>
</feature>
<evidence type="ECO:0000256" key="3">
    <source>
        <dbReference type="ARBA" id="ARBA00022741"/>
    </source>
</evidence>
<dbReference type="InterPro" id="IPR011611">
    <property type="entry name" value="PfkB_dom"/>
</dbReference>
<feature type="domain" description="Carbohydrate kinase PfkB" evidence="10">
    <location>
        <begin position="2"/>
        <end position="306"/>
    </location>
</feature>
<dbReference type="Proteomes" id="UP000242254">
    <property type="component" value="Unassembled WGS sequence"/>
</dbReference>
<dbReference type="STRING" id="1340429.A0A2G4T5Z7"/>
<feature type="active site" description="Proton acceptor" evidence="9">
    <location>
        <position position="258"/>
    </location>
</feature>
<keyword evidence="8 9" id="KW-0119">Carbohydrate metabolism</keyword>
<keyword evidence="12" id="KW-1185">Reference proteome</keyword>
<gene>
    <name evidence="11" type="ORF">RHIMIDRAFT_310961</name>
</gene>
<keyword evidence="5 9" id="KW-0067">ATP-binding</keyword>
<dbReference type="GO" id="GO:0019303">
    <property type="term" value="P:D-ribose catabolic process"/>
    <property type="evidence" value="ECO:0007669"/>
    <property type="project" value="UniProtKB-UniRule"/>
</dbReference>
<evidence type="ECO:0000256" key="2">
    <source>
        <dbReference type="ARBA" id="ARBA00022723"/>
    </source>
</evidence>
<dbReference type="AlphaFoldDB" id="A0A2G4T5Z7"/>
<keyword evidence="4 9" id="KW-0418">Kinase</keyword>
<dbReference type="InterPro" id="IPR011877">
    <property type="entry name" value="Ribokinase"/>
</dbReference>
<protein>
    <recommendedName>
        <fullName evidence="9">Ribokinase</fullName>
        <shortName evidence="9">RK</shortName>
        <ecNumber evidence="9">2.7.1.15</ecNumber>
    </recommendedName>
</protein>
<feature type="binding site" evidence="9">
    <location>
        <begin position="257"/>
        <end position="258"/>
    </location>
    <ligand>
        <name>ATP</name>
        <dbReference type="ChEBI" id="CHEBI:30616"/>
    </ligand>
</feature>
<reference evidence="11 12" key="1">
    <citation type="journal article" date="2016" name="Proc. Natl. Acad. Sci. U.S.A.">
        <title>Lipid metabolic changes in an early divergent fungus govern the establishment of a mutualistic symbiosis with endobacteria.</title>
        <authorList>
            <person name="Lastovetsky O.A."/>
            <person name="Gaspar M.L."/>
            <person name="Mondo S.J."/>
            <person name="LaButti K.M."/>
            <person name="Sandor L."/>
            <person name="Grigoriev I.V."/>
            <person name="Henry S.A."/>
            <person name="Pawlowska T.E."/>
        </authorList>
    </citation>
    <scope>NUCLEOTIDE SEQUENCE [LARGE SCALE GENOMIC DNA]</scope>
    <source>
        <strain evidence="11 12">ATCC 52813</strain>
    </source>
</reference>
<dbReference type="Gene3D" id="3.40.1190.20">
    <property type="match status" value="1"/>
</dbReference>
<feature type="binding site" evidence="9">
    <location>
        <position position="139"/>
    </location>
    <ligand>
        <name>substrate</name>
    </ligand>
</feature>
<feature type="binding site" evidence="9">
    <location>
        <position position="297"/>
    </location>
    <ligand>
        <name>K(+)</name>
        <dbReference type="ChEBI" id="CHEBI:29103"/>
    </ligand>
</feature>
<dbReference type="EC" id="2.7.1.15" evidence="9"/>
<evidence type="ECO:0000256" key="4">
    <source>
        <dbReference type="ARBA" id="ARBA00022777"/>
    </source>
</evidence>
<comment type="caution">
    <text evidence="9">Lacks conserved residue(s) required for the propagation of feature annotation.</text>
</comment>
<evidence type="ECO:0000256" key="1">
    <source>
        <dbReference type="ARBA" id="ARBA00022679"/>
    </source>
</evidence>
<dbReference type="EMBL" id="KZ303843">
    <property type="protein sequence ID" value="PHZ16440.1"/>
    <property type="molecule type" value="Genomic_DNA"/>
</dbReference>
<evidence type="ECO:0000313" key="11">
    <source>
        <dbReference type="EMBL" id="PHZ16440.1"/>
    </source>
</evidence>
<comment type="activity regulation">
    <text evidence="9">Activated by a monovalent cation that binds near, but not in, the active site. The most likely occupant of the site in vivo is potassium. Ion binding induces a conformational change that may alter substrate affinity.</text>
</comment>
<keyword evidence="3 9" id="KW-0547">Nucleotide-binding</keyword>
<comment type="pathway">
    <text evidence="9">Carbohydrate metabolism; D-ribose degradation; D-ribose 5-phosphate from beta-D-ribopyranose: step 2/2.</text>
</comment>
<dbReference type="GO" id="GO:0046872">
    <property type="term" value="F:metal ion binding"/>
    <property type="evidence" value="ECO:0007669"/>
    <property type="project" value="UniProtKB-KW"/>
</dbReference>
<dbReference type="InterPro" id="IPR029056">
    <property type="entry name" value="Ribokinase-like"/>
</dbReference>
<proteinExistence type="inferred from homology"/>
<dbReference type="PANTHER" id="PTHR10584">
    <property type="entry name" value="SUGAR KINASE"/>
    <property type="match status" value="1"/>
</dbReference>
<dbReference type="CDD" id="cd01174">
    <property type="entry name" value="ribokinase"/>
    <property type="match status" value="1"/>
</dbReference>
<keyword evidence="9" id="KW-0963">Cytoplasm</keyword>
<feature type="binding site" evidence="9">
    <location>
        <position position="299"/>
    </location>
    <ligand>
        <name>K(+)</name>
        <dbReference type="ChEBI" id="CHEBI:29103"/>
    </ligand>
</feature>
<dbReference type="GO" id="GO:0004747">
    <property type="term" value="F:ribokinase activity"/>
    <property type="evidence" value="ECO:0007669"/>
    <property type="project" value="UniProtKB-UniRule"/>
</dbReference>
<evidence type="ECO:0000256" key="5">
    <source>
        <dbReference type="ARBA" id="ARBA00022840"/>
    </source>
</evidence>
<evidence type="ECO:0000256" key="9">
    <source>
        <dbReference type="HAMAP-Rule" id="MF_03215"/>
    </source>
</evidence>
<dbReference type="Pfam" id="PF00294">
    <property type="entry name" value="PfkB"/>
    <property type="match status" value="1"/>
</dbReference>
<sequence>MSRILNYGSVNIDEFFSVPHICQPGETLSSTEYIVRAGGKGANQSIACAKAGARVYHAGKFGHDAAWVRDYMQKNGIDVTFAELKENERNGRAFIQVSADTGDNCIVLYPGTNATYTAEEAEKVIDHFGPQDWIVMQNEISEGGEIMKRAANRGLSILFNPAPMTKGILDVFPFEDISILVVNEHEARSLYEELGGKEKVVGLDLAERLLSEFKVMQGVIITLGGEGVVAKFRKDKEERGFKVTGRKVNVKDTTGAGDTFVGFFLAAFIKYEKEVYFDRVQKALKEANVASSLAVQKEGSMASVPTLKEVLECMESQ</sequence>